<dbReference type="EMBL" id="QQYZ01000007">
    <property type="protein sequence ID" value="RSY86053.1"/>
    <property type="molecule type" value="Genomic_DNA"/>
</dbReference>
<sequence>MWRSPSQMDQALHDSLLNAFNYLGRLWLSGSRDEAVEAVVAASECDEAGLGSSRTRRGKRIGRAKAEEMLRLFERVPRYASQGLSHIEELQLLVEGVSRDRVSDFACSFLKSFLIDFTTQECRKHGIPTDPVTVPGVWDHRARRFSDVRADVPVDPVGSRPLLLVPKRWLRYVPWISYEEYFERHCPQDDVSHEPEALTRVNVLSYNRDNFGVVAAYIEAKERTADDAKNDPLFSQIPVRSARSKLAQIRKLPTGKEGGADAKYEAAVGQLLPSLLYPHLDFAQVQARTESGVSIRDLVFYNTERTPFLRELRSDYGSRQITFEMKNVATVERMHVDQLNRYMAEGLGKFGVFVTRVPLKRAILQRTVDLWSGQRKAIVTLTDEDLEQMVEVFDSRQRDPLDVITKKHAEFRRACP</sequence>
<comment type="caution">
    <text evidence="1">The sequence shown here is derived from an EMBL/GenBank/DDBJ whole genome shotgun (WGS) entry which is preliminary data.</text>
</comment>
<reference evidence="1 2" key="1">
    <citation type="submission" date="2018-07" db="EMBL/GenBank/DDBJ databases">
        <title>Genomic and Epidemiologic Investigation of an Indolent Hospital Outbreak.</title>
        <authorList>
            <person name="Johnson R.C."/>
            <person name="Deming C."/>
            <person name="Conlan S."/>
            <person name="Zellmer C.J."/>
            <person name="Michelin A.V."/>
            <person name="Lee-Lin S."/>
            <person name="Thomas P.J."/>
            <person name="Park M."/>
            <person name="Weingarten R.A."/>
            <person name="Less J."/>
            <person name="Dekker J.P."/>
            <person name="Frank K.M."/>
            <person name="Musser K.A."/>
            <person name="Mcquiston J.R."/>
            <person name="Henderson D.K."/>
            <person name="Lau A.F."/>
            <person name="Palmore T.N."/>
            <person name="Segre J.A."/>
        </authorList>
    </citation>
    <scope>NUCLEOTIDE SEQUENCE [LARGE SCALE GENOMIC DNA]</scope>
    <source>
        <strain evidence="1 2">SK-CDC1_0717</strain>
    </source>
</reference>
<accession>A0A430G4F4</accession>
<dbReference type="AlphaFoldDB" id="A0A430G4F4"/>
<proteinExistence type="predicted"/>
<evidence type="ECO:0000313" key="1">
    <source>
        <dbReference type="EMBL" id="RSY86053.1"/>
    </source>
</evidence>
<organism evidence="1 2">
    <name type="scientific">Sphingomonas koreensis</name>
    <dbReference type="NCBI Taxonomy" id="93064"/>
    <lineage>
        <taxon>Bacteria</taxon>
        <taxon>Pseudomonadati</taxon>
        <taxon>Pseudomonadota</taxon>
        <taxon>Alphaproteobacteria</taxon>
        <taxon>Sphingomonadales</taxon>
        <taxon>Sphingomonadaceae</taxon>
        <taxon>Sphingomonas</taxon>
    </lineage>
</organism>
<protein>
    <submittedName>
        <fullName evidence="1">Uncharacterized protein</fullName>
    </submittedName>
</protein>
<evidence type="ECO:0000313" key="2">
    <source>
        <dbReference type="Proteomes" id="UP000287746"/>
    </source>
</evidence>
<gene>
    <name evidence="1" type="ORF">DAH66_09735</name>
</gene>
<dbReference type="Proteomes" id="UP000287746">
    <property type="component" value="Unassembled WGS sequence"/>
</dbReference>
<name>A0A430G4F4_9SPHN</name>